<protein>
    <submittedName>
        <fullName evidence="1">Uncharacterized protein</fullName>
    </submittedName>
</protein>
<evidence type="ECO:0000313" key="2">
    <source>
        <dbReference type="Proteomes" id="UP000590749"/>
    </source>
</evidence>
<dbReference type="AlphaFoldDB" id="A0A7W5AMT7"/>
<organism evidence="1 2">
    <name type="scientific">Actinoplanes campanulatus</name>
    <dbReference type="NCBI Taxonomy" id="113559"/>
    <lineage>
        <taxon>Bacteria</taxon>
        <taxon>Bacillati</taxon>
        <taxon>Actinomycetota</taxon>
        <taxon>Actinomycetes</taxon>
        <taxon>Micromonosporales</taxon>
        <taxon>Micromonosporaceae</taxon>
        <taxon>Actinoplanes</taxon>
    </lineage>
</organism>
<dbReference type="EMBL" id="JACHXF010000017">
    <property type="protein sequence ID" value="MBB3098947.1"/>
    <property type="molecule type" value="Genomic_DNA"/>
</dbReference>
<name>A0A7W5AMT7_9ACTN</name>
<proteinExistence type="predicted"/>
<reference evidence="1 2" key="1">
    <citation type="submission" date="2020-08" db="EMBL/GenBank/DDBJ databases">
        <title>Genomic Encyclopedia of Type Strains, Phase III (KMG-III): the genomes of soil and plant-associated and newly described type strains.</title>
        <authorList>
            <person name="Whitman W."/>
        </authorList>
    </citation>
    <scope>NUCLEOTIDE SEQUENCE [LARGE SCALE GENOMIC DNA]</scope>
    <source>
        <strain evidence="1 2">CECT 3287</strain>
    </source>
</reference>
<evidence type="ECO:0000313" key="1">
    <source>
        <dbReference type="EMBL" id="MBB3098947.1"/>
    </source>
</evidence>
<comment type="caution">
    <text evidence="1">The sequence shown here is derived from an EMBL/GenBank/DDBJ whole genome shotgun (WGS) entry which is preliminary data.</text>
</comment>
<keyword evidence="2" id="KW-1185">Reference proteome</keyword>
<sequence length="289" mass="31765">MTAIPAPILVTGGRRRVDLGRLAPACTADWHGTCTAYRKAKCRCPHAREAHRLYQKRAREGRNVPALTDATGARRRIQGMWALGHPSQVIADMCGGTFDRRQIQRMCIQQHITPHHHDLIAATYAVLITRPGTSVRTRRRAAAAGYPLPVQWGANIDDPQASPDPLDVGGVQDGTDDPIDEVAVERALAGERVDLTDIELVAMLQAGTARGIPLARMADQQGINYFGARKMLGGDLTPRRRQQQRVEAELLRVGHLHNDATLAALLDVHHQTVTRARARLARRGERVAS</sequence>
<accession>A0A7W5AMT7</accession>
<gene>
    <name evidence="1" type="ORF">FHR83_006653</name>
</gene>
<dbReference type="Proteomes" id="UP000590749">
    <property type="component" value="Unassembled WGS sequence"/>
</dbReference>
<dbReference type="RefSeq" id="WP_183225036.1">
    <property type="nucleotide sequence ID" value="NZ_BMPW01000020.1"/>
</dbReference>